<dbReference type="InterPro" id="IPR001300">
    <property type="entry name" value="Peptidase_C2_calpain_cat"/>
</dbReference>
<dbReference type="PANTHER" id="PTHR10183:SF379">
    <property type="entry name" value="CALPAIN-5"/>
    <property type="match status" value="1"/>
</dbReference>
<gene>
    <name evidence="8" type="ORF">D915_010207</name>
</gene>
<evidence type="ECO:0000259" key="7">
    <source>
        <dbReference type="PROSITE" id="PS50203"/>
    </source>
</evidence>
<dbReference type="PROSITE" id="PS50203">
    <property type="entry name" value="CALPAIN_CAT"/>
    <property type="match status" value="1"/>
</dbReference>
<dbReference type="InterPro" id="IPR022684">
    <property type="entry name" value="Calpain_cysteine_protease"/>
</dbReference>
<evidence type="ECO:0000256" key="3">
    <source>
        <dbReference type="ARBA" id="ARBA00022801"/>
    </source>
</evidence>
<proteinExistence type="inferred from homology"/>
<keyword evidence="2 6" id="KW-0645">Protease</keyword>
<dbReference type="PRINTS" id="PR00704">
    <property type="entry name" value="CALPAIN"/>
</dbReference>
<evidence type="ECO:0000256" key="1">
    <source>
        <dbReference type="ARBA" id="ARBA00007623"/>
    </source>
</evidence>
<feature type="active site" evidence="5 6">
    <location>
        <position position="331"/>
    </location>
</feature>
<dbReference type="AlphaFoldDB" id="A0A4E0RQF6"/>
<dbReference type="SUPFAM" id="SSF54001">
    <property type="entry name" value="Cysteine proteinases"/>
    <property type="match status" value="1"/>
</dbReference>
<keyword evidence="9" id="KW-1185">Reference proteome</keyword>
<dbReference type="GO" id="GO:0005737">
    <property type="term" value="C:cytoplasm"/>
    <property type="evidence" value="ECO:0007669"/>
    <property type="project" value="TreeGrafter"/>
</dbReference>
<evidence type="ECO:0000313" key="8">
    <source>
        <dbReference type="EMBL" id="THD19062.1"/>
    </source>
</evidence>
<reference evidence="8" key="1">
    <citation type="submission" date="2019-03" db="EMBL/GenBank/DDBJ databases">
        <title>Improved annotation for the trematode Fasciola hepatica.</title>
        <authorList>
            <person name="Choi Y.-J."/>
            <person name="Martin J."/>
            <person name="Mitreva M."/>
        </authorList>
    </citation>
    <scope>NUCLEOTIDE SEQUENCE [LARGE SCALE GENOMIC DNA]</scope>
</reference>
<dbReference type="CDD" id="cd00044">
    <property type="entry name" value="CysPc"/>
    <property type="match status" value="1"/>
</dbReference>
<feature type="active site" evidence="5 6">
    <location>
        <position position="293"/>
    </location>
</feature>
<organism evidence="8 9">
    <name type="scientific">Fasciola hepatica</name>
    <name type="common">Liver fluke</name>
    <dbReference type="NCBI Taxonomy" id="6192"/>
    <lineage>
        <taxon>Eukaryota</taxon>
        <taxon>Metazoa</taxon>
        <taxon>Spiralia</taxon>
        <taxon>Lophotrochozoa</taxon>
        <taxon>Platyhelminthes</taxon>
        <taxon>Trematoda</taxon>
        <taxon>Digenea</taxon>
        <taxon>Plagiorchiida</taxon>
        <taxon>Echinostomata</taxon>
        <taxon>Echinostomatoidea</taxon>
        <taxon>Fasciolidae</taxon>
        <taxon>Fasciola</taxon>
    </lineage>
</organism>
<dbReference type="SMART" id="SM00230">
    <property type="entry name" value="CysPc"/>
    <property type="match status" value="1"/>
</dbReference>
<evidence type="ECO:0000313" key="9">
    <source>
        <dbReference type="Proteomes" id="UP000230066"/>
    </source>
</evidence>
<evidence type="ECO:0000256" key="6">
    <source>
        <dbReference type="PROSITE-ProRule" id="PRU00239"/>
    </source>
</evidence>
<feature type="domain" description="Calpain catalytic" evidence="7">
    <location>
        <begin position="45"/>
        <end position="347"/>
    </location>
</feature>
<dbReference type="Proteomes" id="UP000230066">
    <property type="component" value="Unassembled WGS sequence"/>
</dbReference>
<keyword evidence="4 6" id="KW-0788">Thiol protease</keyword>
<dbReference type="PANTHER" id="PTHR10183">
    <property type="entry name" value="CALPAIN"/>
    <property type="match status" value="1"/>
</dbReference>
<evidence type="ECO:0000256" key="2">
    <source>
        <dbReference type="ARBA" id="ARBA00022670"/>
    </source>
</evidence>
<dbReference type="InterPro" id="IPR000169">
    <property type="entry name" value="Pept_cys_AS"/>
</dbReference>
<name>A0A4E0RQF6_FASHE</name>
<keyword evidence="3 6" id="KW-0378">Hydrolase</keyword>
<feature type="active site" evidence="5 6">
    <location>
        <position position="101"/>
    </location>
</feature>
<dbReference type="InterPro" id="IPR038765">
    <property type="entry name" value="Papain-like_cys_pep_sf"/>
</dbReference>
<comment type="similarity">
    <text evidence="1">Belongs to the peptidase C2 family.</text>
</comment>
<dbReference type="GO" id="GO:0006508">
    <property type="term" value="P:proteolysis"/>
    <property type="evidence" value="ECO:0007669"/>
    <property type="project" value="UniProtKB-KW"/>
</dbReference>
<dbReference type="PROSITE" id="PS00139">
    <property type="entry name" value="THIOL_PROTEASE_CYS"/>
    <property type="match status" value="1"/>
</dbReference>
<accession>A0A4E0RQF6</accession>
<dbReference type="EMBL" id="JXXN02007522">
    <property type="protein sequence ID" value="THD19062.1"/>
    <property type="molecule type" value="Genomic_DNA"/>
</dbReference>
<comment type="caution">
    <text evidence="8">The sequence shown here is derived from an EMBL/GenBank/DDBJ whole genome shotgun (WGS) entry which is preliminary data.</text>
</comment>
<evidence type="ECO:0000256" key="4">
    <source>
        <dbReference type="ARBA" id="ARBA00022807"/>
    </source>
</evidence>
<dbReference type="GO" id="GO:0004198">
    <property type="term" value="F:calcium-dependent cysteine-type endopeptidase activity"/>
    <property type="evidence" value="ECO:0007669"/>
    <property type="project" value="InterPro"/>
</dbReference>
<dbReference type="Pfam" id="PF00648">
    <property type="entry name" value="Peptidase_C2"/>
    <property type="match status" value="1"/>
</dbReference>
<protein>
    <submittedName>
        <fullName evidence="8">Calpain-5</fullName>
    </submittedName>
</protein>
<evidence type="ECO:0000256" key="5">
    <source>
        <dbReference type="PIRSR" id="PIRSR622684-1"/>
    </source>
</evidence>
<dbReference type="Gene3D" id="3.90.70.10">
    <property type="entry name" value="Cysteine proteinases"/>
    <property type="match status" value="1"/>
</dbReference>
<sequence>MCPTEEYNTALVKSGLAYGRLWHQMNYRGQEVAQIRAACIRTGTLFTDPEFPACLSSLTGDRQKLKNLSVYWRRPTEICAHPRFLGCTYASLARQGRLGNCWFVAACACLVRDPSLMKRVLISPRYNQWSKYCGVFEFRFWRFGVWVTVVVDDRLPTLDGELLYCHAYKSDEFWCSLLEKAYAKLLGSYEALEGGELADALVDFTGGFPECLKFCPGQSSGLPVKEKCFEGPVSGFHWPKVSIKPGSDGWNIEKLFDILTRFHLGGTLIAAAVSAECTTDQEKETDLGLVVGHAYAVIRMCAFPTTSFNSADRDGAVISRTRSISLVCLINPWGHGQWKGAFSCGSPVSKISDMQLTSYPTVTFNLLLFAL</sequence>